<accession>A0AAV9HTF7</accession>
<organism evidence="2 3">
    <name type="scientific">Cladorrhinum samala</name>
    <dbReference type="NCBI Taxonomy" id="585594"/>
    <lineage>
        <taxon>Eukaryota</taxon>
        <taxon>Fungi</taxon>
        <taxon>Dikarya</taxon>
        <taxon>Ascomycota</taxon>
        <taxon>Pezizomycotina</taxon>
        <taxon>Sordariomycetes</taxon>
        <taxon>Sordariomycetidae</taxon>
        <taxon>Sordariales</taxon>
        <taxon>Podosporaceae</taxon>
        <taxon>Cladorrhinum</taxon>
    </lineage>
</organism>
<dbReference type="EMBL" id="MU864964">
    <property type="protein sequence ID" value="KAK4463051.1"/>
    <property type="molecule type" value="Genomic_DNA"/>
</dbReference>
<sequence>MSLFFLSLFPFFSFFPLFFGSFFYLYKPRLACTCHDSDPVDFGLGRRSNWYVKITPPADRRAKAKQDQAQARDGQAKTKSKSGPKKNGKEVPTRMKAFSNR</sequence>
<dbReference type="AlphaFoldDB" id="A0AAV9HTF7"/>
<gene>
    <name evidence="2" type="ORF">QBC42DRAFT_266642</name>
</gene>
<protein>
    <recommendedName>
        <fullName evidence="4">Secreted protein</fullName>
    </recommendedName>
</protein>
<dbReference type="Proteomes" id="UP001321749">
    <property type="component" value="Unassembled WGS sequence"/>
</dbReference>
<evidence type="ECO:0000256" key="1">
    <source>
        <dbReference type="SAM" id="MobiDB-lite"/>
    </source>
</evidence>
<keyword evidence="3" id="KW-1185">Reference proteome</keyword>
<evidence type="ECO:0000313" key="3">
    <source>
        <dbReference type="Proteomes" id="UP001321749"/>
    </source>
</evidence>
<proteinExistence type="predicted"/>
<reference evidence="2" key="1">
    <citation type="journal article" date="2023" name="Mol. Phylogenet. Evol.">
        <title>Genome-scale phylogeny and comparative genomics of the fungal order Sordariales.</title>
        <authorList>
            <person name="Hensen N."/>
            <person name="Bonometti L."/>
            <person name="Westerberg I."/>
            <person name="Brannstrom I.O."/>
            <person name="Guillou S."/>
            <person name="Cros-Aarteil S."/>
            <person name="Calhoun S."/>
            <person name="Haridas S."/>
            <person name="Kuo A."/>
            <person name="Mondo S."/>
            <person name="Pangilinan J."/>
            <person name="Riley R."/>
            <person name="LaButti K."/>
            <person name="Andreopoulos B."/>
            <person name="Lipzen A."/>
            <person name="Chen C."/>
            <person name="Yan M."/>
            <person name="Daum C."/>
            <person name="Ng V."/>
            <person name="Clum A."/>
            <person name="Steindorff A."/>
            <person name="Ohm R.A."/>
            <person name="Martin F."/>
            <person name="Silar P."/>
            <person name="Natvig D.O."/>
            <person name="Lalanne C."/>
            <person name="Gautier V."/>
            <person name="Ament-Velasquez S.L."/>
            <person name="Kruys A."/>
            <person name="Hutchinson M.I."/>
            <person name="Powell A.J."/>
            <person name="Barry K."/>
            <person name="Miller A.N."/>
            <person name="Grigoriev I.V."/>
            <person name="Debuchy R."/>
            <person name="Gladieux P."/>
            <person name="Hiltunen Thoren M."/>
            <person name="Johannesson H."/>
        </authorList>
    </citation>
    <scope>NUCLEOTIDE SEQUENCE</scope>
    <source>
        <strain evidence="2">PSN324</strain>
    </source>
</reference>
<evidence type="ECO:0000313" key="2">
    <source>
        <dbReference type="EMBL" id="KAK4463051.1"/>
    </source>
</evidence>
<feature type="region of interest" description="Disordered" evidence="1">
    <location>
        <begin position="57"/>
        <end position="101"/>
    </location>
</feature>
<comment type="caution">
    <text evidence="2">The sequence shown here is derived from an EMBL/GenBank/DDBJ whole genome shotgun (WGS) entry which is preliminary data.</text>
</comment>
<evidence type="ECO:0008006" key="4">
    <source>
        <dbReference type="Google" id="ProtNLM"/>
    </source>
</evidence>
<name>A0AAV9HTF7_9PEZI</name>
<reference evidence="2" key="2">
    <citation type="submission" date="2023-06" db="EMBL/GenBank/DDBJ databases">
        <authorList>
            <consortium name="Lawrence Berkeley National Laboratory"/>
            <person name="Mondo S.J."/>
            <person name="Hensen N."/>
            <person name="Bonometti L."/>
            <person name="Westerberg I."/>
            <person name="Brannstrom I.O."/>
            <person name="Guillou S."/>
            <person name="Cros-Aarteil S."/>
            <person name="Calhoun S."/>
            <person name="Haridas S."/>
            <person name="Kuo A."/>
            <person name="Pangilinan J."/>
            <person name="Riley R."/>
            <person name="Labutti K."/>
            <person name="Andreopoulos B."/>
            <person name="Lipzen A."/>
            <person name="Chen C."/>
            <person name="Yanf M."/>
            <person name="Daum C."/>
            <person name="Ng V."/>
            <person name="Clum A."/>
            <person name="Steindorff A."/>
            <person name="Ohm R."/>
            <person name="Martin F."/>
            <person name="Silar P."/>
            <person name="Natvig D."/>
            <person name="Lalanne C."/>
            <person name="Gautier V."/>
            <person name="Ament-Velasquez S.L."/>
            <person name="Kruys A."/>
            <person name="Hutchinson M.I."/>
            <person name="Powell A.J."/>
            <person name="Barry K."/>
            <person name="Miller A.N."/>
            <person name="Grigoriev I.V."/>
            <person name="Debuchy R."/>
            <person name="Gladieux P."/>
            <person name="Thoren M.H."/>
            <person name="Johannesson H."/>
        </authorList>
    </citation>
    <scope>NUCLEOTIDE SEQUENCE</scope>
    <source>
        <strain evidence="2">PSN324</strain>
    </source>
</reference>